<evidence type="ECO:0000256" key="3">
    <source>
        <dbReference type="ARBA" id="ARBA00022670"/>
    </source>
</evidence>
<dbReference type="Gene3D" id="2.60.120.380">
    <property type="match status" value="2"/>
</dbReference>
<reference evidence="9 10" key="1">
    <citation type="journal article" date="2015" name="Int. J. Syst. Evol. Microbiol.">
        <title>Erythrobacter atlanticus sp. nov., a bacterium from ocean sediment able to degrade polycyclic aromatic hydrocarbons.</title>
        <authorList>
            <person name="Zhuang L."/>
            <person name="Liu Y."/>
            <person name="Wang L."/>
            <person name="Wang W."/>
            <person name="Shao Z."/>
        </authorList>
    </citation>
    <scope>NUCLEOTIDE SEQUENCE [LARGE SCALE GENOMIC DNA]</scope>
    <source>
        <strain evidence="10">s21-N3</strain>
    </source>
</reference>
<dbReference type="GO" id="GO:0005509">
    <property type="term" value="F:calcium ion binding"/>
    <property type="evidence" value="ECO:0007669"/>
    <property type="project" value="InterPro"/>
</dbReference>
<dbReference type="CDD" id="cd04277">
    <property type="entry name" value="ZnMc_serralysin_like"/>
    <property type="match status" value="1"/>
</dbReference>
<dbReference type="Pfam" id="PF00413">
    <property type="entry name" value="Peptidase_M10"/>
    <property type="match status" value="1"/>
</dbReference>
<evidence type="ECO:0000256" key="1">
    <source>
        <dbReference type="ARBA" id="ARBA00004613"/>
    </source>
</evidence>
<dbReference type="Gene3D" id="2.150.10.10">
    <property type="entry name" value="Serralysin-like metalloprotease, C-terminal"/>
    <property type="match status" value="1"/>
</dbReference>
<evidence type="ECO:0000256" key="4">
    <source>
        <dbReference type="ARBA" id="ARBA00022723"/>
    </source>
</evidence>
<dbReference type="GO" id="GO:0008237">
    <property type="term" value="F:metallopeptidase activity"/>
    <property type="evidence" value="ECO:0007669"/>
    <property type="project" value="InterPro"/>
</dbReference>
<dbReference type="SMART" id="SM00235">
    <property type="entry name" value="ZnMc"/>
    <property type="match status" value="1"/>
</dbReference>
<evidence type="ECO:0000259" key="8">
    <source>
        <dbReference type="SMART" id="SM00235"/>
    </source>
</evidence>
<keyword evidence="2" id="KW-0964">Secreted</keyword>
<keyword evidence="7" id="KW-0862">Zinc</keyword>
<dbReference type="InterPro" id="IPR011049">
    <property type="entry name" value="Serralysin-like_metalloprot_C"/>
</dbReference>
<dbReference type="EMBL" id="CP011310">
    <property type="protein sequence ID" value="ANC50385.1"/>
    <property type="molecule type" value="Genomic_DNA"/>
</dbReference>
<dbReference type="GO" id="GO:0005615">
    <property type="term" value="C:extracellular space"/>
    <property type="evidence" value="ECO:0007669"/>
    <property type="project" value="InterPro"/>
</dbReference>
<dbReference type="InterPro" id="IPR001818">
    <property type="entry name" value="Pept_M10_metallopeptidase"/>
</dbReference>
<evidence type="ECO:0000313" key="10">
    <source>
        <dbReference type="Proteomes" id="UP000059113"/>
    </source>
</evidence>
<gene>
    <name evidence="9" type="ORF">CP97_14699</name>
</gene>
<dbReference type="AlphaFoldDB" id="A0A168M124"/>
<proteinExistence type="predicted"/>
<keyword evidence="3" id="KW-0645">Protease</keyword>
<dbReference type="STRING" id="1648404.CP97_14699"/>
<dbReference type="InterPro" id="IPR024079">
    <property type="entry name" value="MetalloPept_cat_dom_sf"/>
</dbReference>
<dbReference type="GO" id="GO:0006508">
    <property type="term" value="P:proteolysis"/>
    <property type="evidence" value="ECO:0007669"/>
    <property type="project" value="InterPro"/>
</dbReference>
<keyword evidence="4" id="KW-0479">Metal-binding</keyword>
<keyword evidence="10" id="KW-1185">Reference proteome</keyword>
<comment type="subcellular location">
    <subcellularLocation>
        <location evidence="1">Secreted</location>
    </subcellularLocation>
</comment>
<keyword evidence="5" id="KW-0677">Repeat</keyword>
<dbReference type="SUPFAM" id="SSF51120">
    <property type="entry name" value="beta-Roll"/>
    <property type="match status" value="1"/>
</dbReference>
<organism evidence="9 10">
    <name type="scientific">Aurantiacibacter atlanticus</name>
    <dbReference type="NCBI Taxonomy" id="1648404"/>
    <lineage>
        <taxon>Bacteria</taxon>
        <taxon>Pseudomonadati</taxon>
        <taxon>Pseudomonadota</taxon>
        <taxon>Alphaproteobacteria</taxon>
        <taxon>Sphingomonadales</taxon>
        <taxon>Erythrobacteraceae</taxon>
        <taxon>Aurantiacibacter</taxon>
    </lineage>
</organism>
<dbReference type="InterPro" id="IPR007280">
    <property type="entry name" value="Peptidase_C_arc/bac"/>
</dbReference>
<reference evidence="10" key="2">
    <citation type="submission" date="2015-04" db="EMBL/GenBank/DDBJ databases">
        <title>The complete genome sequence of Erythrobacter sp. s21-N3.</title>
        <authorList>
            <person name="Zhuang L."/>
            <person name="Liu Y."/>
            <person name="Shao Z."/>
        </authorList>
    </citation>
    <scope>NUCLEOTIDE SEQUENCE [LARGE SCALE GENOMIC DNA]</scope>
    <source>
        <strain evidence="10">s21-N3</strain>
    </source>
</reference>
<dbReference type="SUPFAM" id="SSF55486">
    <property type="entry name" value="Metalloproteases ('zincins'), catalytic domain"/>
    <property type="match status" value="1"/>
</dbReference>
<dbReference type="InterPro" id="IPR006026">
    <property type="entry name" value="Peptidase_Metallo"/>
</dbReference>
<evidence type="ECO:0000313" key="9">
    <source>
        <dbReference type="EMBL" id="ANC50385.1"/>
    </source>
</evidence>
<evidence type="ECO:0000256" key="6">
    <source>
        <dbReference type="ARBA" id="ARBA00022801"/>
    </source>
</evidence>
<dbReference type="KEGG" id="ery:CP97_14699"/>
<dbReference type="InterPro" id="IPR034033">
    <property type="entry name" value="Serralysin-like"/>
</dbReference>
<protein>
    <submittedName>
        <fullName evidence="9">Serralysin</fullName>
    </submittedName>
</protein>
<name>A0A168M124_9SPHN</name>
<accession>A0A168M124</accession>
<dbReference type="Gene3D" id="3.40.390.10">
    <property type="entry name" value="Collagenase (Catalytic Domain)"/>
    <property type="match status" value="1"/>
</dbReference>
<sequence>MDGQMTVMAADFLRGSFNREEGLVETLGFDSQFDTPERNSFHAGILSLSAVHAAGHGGHVHQPGGNVVAAVDNIPGGTSTTATVAPGSFATSEIDTSSDSDWFRINLTAGETYTFTVFLASLPDSILTLRDSAGTVIETNDDANTAAGLYYSEITFTATSTAAYYLDVTGWESSTGQYFLSSSMPLNDDVAGDASTSASLTIGAAATSSSLNLSGDRDWYAVTLEAGQIYEFSTSATGGANDVDTTLTLRNSSGDVVAYNDDSSGTYSRIRYVSETNETFYIDVGGWADSQQGIYQLAGIIAPALQEFTNDEIADQLINGYWGGSGASRRFNVEPGDTLDINVTALTGTGQYLAREALNLWSDVLGISFNEVTSGGQIIFDDAQDGAFASSTTVNGFISQSNVNISTDWLVSAGTTLNSYSFQTYLHEIGHALGLGHAGNYNSTASYSQDAVYLNDAWASTIMSYFDQNENTFFNDLDFSRVFAISPMSADVVAIQNLYGVTATTRTGGNTYGAGNNTGRDIYGIGPSSMSSMGTLLAFTIVDHGGNDTLDYSPFSAAQYINLNAETFSNVGGSIGNMSIARGTVIENAIGGFGNDQLVGNDVVNFLTGGSGFDVIDGGSNIDTAIFSGNSSSYAVTQTSAGVFQVSGPDGTDTLTAIEYLQFDDETIRLLPGSGVSVNFDTADPAVYQMAMNNIRDFDGNALGGNGAWLRIGEVDVNGDGDIDQILVNNALGRFATVGTADDGLVYFDDYGWAGETRVAGTYIDPLVASGEVVAGSPHDSQIRFQNDLEIENIIRVLDADDYDGDDLQEIYFALTDGSAYLHAYMHADGNIQYANYQSEQQVIDYLTANGYDASTYADWFPADQNVQMQPDDFALAQQSAKPAAFDLDALGLLPAAFDDGVMTASLHDQMVETFA</sequence>
<dbReference type="InterPro" id="IPR013858">
    <property type="entry name" value="Peptidase_M10B_C"/>
</dbReference>
<evidence type="ECO:0000256" key="7">
    <source>
        <dbReference type="ARBA" id="ARBA00022833"/>
    </source>
</evidence>
<keyword evidence="6" id="KW-0378">Hydrolase</keyword>
<evidence type="ECO:0000256" key="2">
    <source>
        <dbReference type="ARBA" id="ARBA00022525"/>
    </source>
</evidence>
<dbReference type="Pfam" id="PF04151">
    <property type="entry name" value="PPC"/>
    <property type="match status" value="2"/>
</dbReference>
<evidence type="ECO:0000256" key="5">
    <source>
        <dbReference type="ARBA" id="ARBA00022737"/>
    </source>
</evidence>
<dbReference type="Pfam" id="PF08548">
    <property type="entry name" value="Peptidase_M10_C"/>
    <property type="match status" value="1"/>
</dbReference>
<dbReference type="GO" id="GO:0008270">
    <property type="term" value="F:zinc ion binding"/>
    <property type="evidence" value="ECO:0007669"/>
    <property type="project" value="InterPro"/>
</dbReference>
<dbReference type="Proteomes" id="UP000059113">
    <property type="component" value="Chromosome"/>
</dbReference>
<feature type="domain" description="Peptidase metallopeptidase" evidence="8">
    <location>
        <begin position="327"/>
        <end position="468"/>
    </location>
</feature>